<protein>
    <recommendedName>
        <fullName evidence="3">Thioredoxin domain-containing protein</fullName>
    </recommendedName>
</protein>
<gene>
    <name evidence="1" type="ORF">FCC1311_044292</name>
</gene>
<organism evidence="1 2">
    <name type="scientific">Hondaea fermentalgiana</name>
    <dbReference type="NCBI Taxonomy" id="2315210"/>
    <lineage>
        <taxon>Eukaryota</taxon>
        <taxon>Sar</taxon>
        <taxon>Stramenopiles</taxon>
        <taxon>Bigyra</taxon>
        <taxon>Labyrinthulomycetes</taxon>
        <taxon>Thraustochytrida</taxon>
        <taxon>Thraustochytriidae</taxon>
        <taxon>Hondaea</taxon>
    </lineage>
</organism>
<reference evidence="1 2" key="1">
    <citation type="submission" date="2017-12" db="EMBL/GenBank/DDBJ databases">
        <title>Sequencing, de novo assembly and annotation of complete genome of a new Thraustochytrid species, strain FCC1311.</title>
        <authorList>
            <person name="Sedici K."/>
            <person name="Godart F."/>
            <person name="Aiese Cigliano R."/>
            <person name="Sanseverino W."/>
            <person name="Barakat M."/>
            <person name="Ortet P."/>
            <person name="Marechal E."/>
            <person name="Cagnac O."/>
            <person name="Amato A."/>
        </authorList>
    </citation>
    <scope>NUCLEOTIDE SEQUENCE [LARGE SCALE GENOMIC DNA]</scope>
</reference>
<evidence type="ECO:0008006" key="3">
    <source>
        <dbReference type="Google" id="ProtNLM"/>
    </source>
</evidence>
<dbReference type="InParanoid" id="A0A2R5GB16"/>
<proteinExistence type="predicted"/>
<name>A0A2R5GB16_9STRA</name>
<evidence type="ECO:0000313" key="2">
    <source>
        <dbReference type="Proteomes" id="UP000241890"/>
    </source>
</evidence>
<accession>A0A2R5GB16</accession>
<dbReference type="Proteomes" id="UP000241890">
    <property type="component" value="Unassembled WGS sequence"/>
</dbReference>
<evidence type="ECO:0000313" key="1">
    <source>
        <dbReference type="EMBL" id="GBG28206.1"/>
    </source>
</evidence>
<dbReference type="EMBL" id="BEYU01000040">
    <property type="protein sequence ID" value="GBG28206.1"/>
    <property type="molecule type" value="Genomic_DNA"/>
</dbReference>
<dbReference type="AlphaFoldDB" id="A0A2R5GB16"/>
<comment type="caution">
    <text evidence="1">The sequence shown here is derived from an EMBL/GenBank/DDBJ whole genome shotgun (WGS) entry which is preliminary data.</text>
</comment>
<sequence>MSDVSHLERDLRAVQASCDLDAQNRGQNPYLFTGVADARRNYALAQAHGVVSFPSIVLFTRGPGKSLVLESELVQGSVDGLSAPYLIELVNRKVGSVAQIWKVETIVTALQINTYDIFVENPTSATVAVLCCGGSVSESAVTDGLARLAARRNLETLRLAVASDPLLCERFQITPGVAAAIYYGFGSAKRPVLVASTEHAASADALVHDLEVFLDDVNSASKANPGIDDANTAHLDVGKIDDACDVE</sequence>
<keyword evidence="2" id="KW-1185">Reference proteome</keyword>